<reference evidence="1" key="1">
    <citation type="journal article" date="2021" name="PeerJ">
        <title>Extensive microbial diversity within the chicken gut microbiome revealed by metagenomics and culture.</title>
        <authorList>
            <person name="Gilroy R."/>
            <person name="Ravi A."/>
            <person name="Getino M."/>
            <person name="Pursley I."/>
            <person name="Horton D.L."/>
            <person name="Alikhan N.F."/>
            <person name="Baker D."/>
            <person name="Gharbi K."/>
            <person name="Hall N."/>
            <person name="Watson M."/>
            <person name="Adriaenssens E.M."/>
            <person name="Foster-Nyarko E."/>
            <person name="Jarju S."/>
            <person name="Secka A."/>
            <person name="Antonio M."/>
            <person name="Oren A."/>
            <person name="Chaudhuri R.R."/>
            <person name="La Ragione R."/>
            <person name="Hildebrand F."/>
            <person name="Pallen M.J."/>
        </authorList>
    </citation>
    <scope>NUCLEOTIDE SEQUENCE</scope>
    <source>
        <strain evidence="1">CHK191-13928</strain>
    </source>
</reference>
<name>A0A9D2B901_9FIRM</name>
<accession>A0A9D2B901</accession>
<dbReference type="PANTHER" id="PTHR40056">
    <property type="entry name" value="HYPOTHETICAL CYTOSOLIC PROTEIN"/>
    <property type="match status" value="1"/>
</dbReference>
<dbReference type="PANTHER" id="PTHR40056:SF1">
    <property type="entry name" value="DUF1836 DOMAIN-CONTAINING PROTEIN"/>
    <property type="match status" value="1"/>
</dbReference>
<dbReference type="InterPro" id="IPR014975">
    <property type="entry name" value="DUF1836"/>
</dbReference>
<gene>
    <name evidence="1" type="ORF">H9735_00720</name>
</gene>
<proteinExistence type="predicted"/>
<dbReference type="AlphaFoldDB" id="A0A9D2B901"/>
<sequence length="205" mass="24882">MEFTEKLKEWMQTDCVLPEDIPNIDLYMDQVTTFLEEQLQDTKRYEEDKIFTKTMINNYSKNHLLPPSIKKKYSKNHMILLIYIYYLKNFLSISDIQHVLSPLTNMFYEDEKDMTFYDIYQKIFHMEHGCTELIQQSILETHQHAKETFEDLPEGKEKELLEQFSFITLLGYDIYLRKQVIEQMIDHMYHDPKEKKESHTSKKKK</sequence>
<comment type="caution">
    <text evidence="1">The sequence shown here is derived from an EMBL/GenBank/DDBJ whole genome shotgun (WGS) entry which is preliminary data.</text>
</comment>
<evidence type="ECO:0000313" key="2">
    <source>
        <dbReference type="Proteomes" id="UP000886721"/>
    </source>
</evidence>
<organism evidence="1 2">
    <name type="scientific">Candidatus Anaerostipes excrementavium</name>
    <dbReference type="NCBI Taxonomy" id="2838463"/>
    <lineage>
        <taxon>Bacteria</taxon>
        <taxon>Bacillati</taxon>
        <taxon>Bacillota</taxon>
        <taxon>Clostridia</taxon>
        <taxon>Lachnospirales</taxon>
        <taxon>Lachnospiraceae</taxon>
        <taxon>Anaerostipes</taxon>
    </lineage>
</organism>
<reference evidence="1" key="2">
    <citation type="submission" date="2021-04" db="EMBL/GenBank/DDBJ databases">
        <authorList>
            <person name="Gilroy R."/>
        </authorList>
    </citation>
    <scope>NUCLEOTIDE SEQUENCE</scope>
    <source>
        <strain evidence="1">CHK191-13928</strain>
    </source>
</reference>
<protein>
    <submittedName>
        <fullName evidence="1">DUF1836 domain-containing protein</fullName>
    </submittedName>
</protein>
<dbReference type="Proteomes" id="UP000886721">
    <property type="component" value="Unassembled WGS sequence"/>
</dbReference>
<evidence type="ECO:0000313" key="1">
    <source>
        <dbReference type="EMBL" id="HIX66629.1"/>
    </source>
</evidence>
<dbReference type="EMBL" id="DXEM01000002">
    <property type="protein sequence ID" value="HIX66629.1"/>
    <property type="molecule type" value="Genomic_DNA"/>
</dbReference>
<dbReference type="Pfam" id="PF08876">
    <property type="entry name" value="DUF1836"/>
    <property type="match status" value="1"/>
</dbReference>